<evidence type="ECO:0000313" key="2">
    <source>
        <dbReference type="Proteomes" id="UP000793456"/>
    </source>
</evidence>
<gene>
    <name evidence="1" type="ORF">E3U43_021052</name>
</gene>
<proteinExistence type="predicted"/>
<feature type="non-terminal residue" evidence="1">
    <location>
        <position position="75"/>
    </location>
</feature>
<accession>A0ACD3Q7F5</accession>
<comment type="caution">
    <text evidence="1">The sequence shown here is derived from an EMBL/GenBank/DDBJ whole genome shotgun (WGS) entry which is preliminary data.</text>
</comment>
<reference evidence="1" key="1">
    <citation type="submission" date="2018-11" db="EMBL/GenBank/DDBJ databases">
        <title>The sequence and de novo assembly of Larimichthys crocea genome using PacBio and Hi-C technologies.</title>
        <authorList>
            <person name="Xu P."/>
            <person name="Chen B."/>
            <person name="Zhou Z."/>
            <person name="Ke Q."/>
            <person name="Wu Y."/>
            <person name="Bai H."/>
            <person name="Pu F."/>
        </authorList>
    </citation>
    <scope>NUCLEOTIDE SEQUENCE</scope>
    <source>
        <tissue evidence="1">Muscle</tissue>
    </source>
</reference>
<sequence>MDFLFIFISSRSEVTAGECGGSIQRDTAVQVSHRAPSAKARSCLKPFLPSFLPSFLPCFLPGIVKKDPGKTACCS</sequence>
<organism evidence="1 2">
    <name type="scientific">Larimichthys crocea</name>
    <name type="common">Large yellow croaker</name>
    <name type="synonym">Pseudosciaena crocea</name>
    <dbReference type="NCBI Taxonomy" id="215358"/>
    <lineage>
        <taxon>Eukaryota</taxon>
        <taxon>Metazoa</taxon>
        <taxon>Chordata</taxon>
        <taxon>Craniata</taxon>
        <taxon>Vertebrata</taxon>
        <taxon>Euteleostomi</taxon>
        <taxon>Actinopterygii</taxon>
        <taxon>Neopterygii</taxon>
        <taxon>Teleostei</taxon>
        <taxon>Neoteleostei</taxon>
        <taxon>Acanthomorphata</taxon>
        <taxon>Eupercaria</taxon>
        <taxon>Sciaenidae</taxon>
        <taxon>Larimichthys</taxon>
    </lineage>
</organism>
<dbReference type="Proteomes" id="UP000793456">
    <property type="component" value="Chromosome XXIII"/>
</dbReference>
<name>A0ACD3Q7F5_LARCR</name>
<evidence type="ECO:0000313" key="1">
    <source>
        <dbReference type="EMBL" id="TMS03072.1"/>
    </source>
</evidence>
<dbReference type="EMBL" id="CM011696">
    <property type="protein sequence ID" value="TMS03072.1"/>
    <property type="molecule type" value="Genomic_DNA"/>
</dbReference>
<protein>
    <submittedName>
        <fullName evidence="1">Uncharacterized protein</fullName>
    </submittedName>
</protein>
<keyword evidence="2" id="KW-1185">Reference proteome</keyword>